<keyword evidence="2" id="KW-0677">Repeat</keyword>
<feature type="coiled-coil region" evidence="6">
    <location>
        <begin position="47"/>
        <end position="74"/>
    </location>
</feature>
<dbReference type="InterPro" id="IPR036869">
    <property type="entry name" value="J_dom_sf"/>
</dbReference>
<dbReference type="PANTHER" id="PTHR43888">
    <property type="entry name" value="DNAJ-LIKE-2, ISOFORM A-RELATED"/>
    <property type="match status" value="1"/>
</dbReference>
<dbReference type="GO" id="GO:0008270">
    <property type="term" value="F:zinc ion binding"/>
    <property type="evidence" value="ECO:0007669"/>
    <property type="project" value="UniProtKB-KW"/>
</dbReference>
<dbReference type="SUPFAM" id="SSF49493">
    <property type="entry name" value="HSP40/DnaJ peptide-binding domain"/>
    <property type="match status" value="2"/>
</dbReference>
<dbReference type="GO" id="GO:0051082">
    <property type="term" value="F:unfolded protein binding"/>
    <property type="evidence" value="ECO:0007669"/>
    <property type="project" value="InterPro"/>
</dbReference>
<dbReference type="VEuPathDB" id="MicrosporidiaDB:NBO_34g0010"/>
<keyword evidence="1 5" id="KW-0479">Metal-binding</keyword>
<dbReference type="Pfam" id="PF01556">
    <property type="entry name" value="DnaJ_C"/>
    <property type="match status" value="1"/>
</dbReference>
<keyword evidence="10" id="KW-1185">Reference proteome</keyword>
<dbReference type="InterPro" id="IPR002939">
    <property type="entry name" value="DnaJ_C"/>
</dbReference>
<dbReference type="InterPro" id="IPR001305">
    <property type="entry name" value="HSP_DnaJ_Cys-rich_dom"/>
</dbReference>
<dbReference type="HOGENOM" id="CLU_017633_0_7_1"/>
<dbReference type="GO" id="GO:0030544">
    <property type="term" value="F:Hsp70 protein binding"/>
    <property type="evidence" value="ECO:0007669"/>
    <property type="project" value="InterPro"/>
</dbReference>
<dbReference type="Gene3D" id="1.10.287.110">
    <property type="entry name" value="DnaJ domain"/>
    <property type="match status" value="1"/>
</dbReference>
<keyword evidence="4 5" id="KW-0862">Zinc</keyword>
<evidence type="ECO:0000313" key="9">
    <source>
        <dbReference type="EMBL" id="EOB14160.1"/>
    </source>
</evidence>
<name>R0MIX7_NOSB1</name>
<organism evidence="9 10">
    <name type="scientific">Nosema bombycis (strain CQ1 / CVCC 102059)</name>
    <name type="common">Microsporidian parasite</name>
    <name type="synonym">Pebrine of silkworm</name>
    <dbReference type="NCBI Taxonomy" id="578461"/>
    <lineage>
        <taxon>Eukaryota</taxon>
        <taxon>Fungi</taxon>
        <taxon>Fungi incertae sedis</taxon>
        <taxon>Microsporidia</taxon>
        <taxon>Nosematidae</taxon>
        <taxon>Nosema</taxon>
    </lineage>
</organism>
<dbReference type="AlphaFoldDB" id="R0MIX7"/>
<dbReference type="InterPro" id="IPR044713">
    <property type="entry name" value="DNJA1/2-like"/>
</dbReference>
<dbReference type="EMBL" id="KB908942">
    <property type="protein sequence ID" value="EOB14160.1"/>
    <property type="molecule type" value="Genomic_DNA"/>
</dbReference>
<evidence type="ECO:0000256" key="3">
    <source>
        <dbReference type="ARBA" id="ARBA00022771"/>
    </source>
</evidence>
<feature type="domain" description="J" evidence="7">
    <location>
        <begin position="7"/>
        <end position="88"/>
    </location>
</feature>
<dbReference type="SUPFAM" id="SSF57938">
    <property type="entry name" value="DnaJ/Hsp40 cysteine-rich domain"/>
    <property type="match status" value="1"/>
</dbReference>
<evidence type="ECO:0000256" key="2">
    <source>
        <dbReference type="ARBA" id="ARBA00022737"/>
    </source>
</evidence>
<dbReference type="GO" id="GO:0006457">
    <property type="term" value="P:protein folding"/>
    <property type="evidence" value="ECO:0007669"/>
    <property type="project" value="InterPro"/>
</dbReference>
<dbReference type="InterPro" id="IPR001623">
    <property type="entry name" value="DnaJ_domain"/>
</dbReference>
<dbReference type="PROSITE" id="PS51188">
    <property type="entry name" value="ZF_CR"/>
    <property type="match status" value="1"/>
</dbReference>
<dbReference type="SUPFAM" id="SSF46565">
    <property type="entry name" value="Chaperone J-domain"/>
    <property type="match status" value="1"/>
</dbReference>
<dbReference type="CDD" id="cd06257">
    <property type="entry name" value="DnaJ"/>
    <property type="match status" value="1"/>
</dbReference>
<reference evidence="9 10" key="1">
    <citation type="journal article" date="2013" name="BMC Genomics">
        <title>Comparative genomics of parasitic silkworm microsporidia reveal an association between genome expansion and host adaptation.</title>
        <authorList>
            <person name="Pan G."/>
            <person name="Xu J."/>
            <person name="Li T."/>
            <person name="Xia Q."/>
            <person name="Liu S.L."/>
            <person name="Zhang G."/>
            <person name="Li S."/>
            <person name="Li C."/>
            <person name="Liu H."/>
            <person name="Yang L."/>
            <person name="Liu T."/>
            <person name="Zhang X."/>
            <person name="Wu Z."/>
            <person name="Fan W."/>
            <person name="Dang X."/>
            <person name="Xiang H."/>
            <person name="Tao M."/>
            <person name="Li Y."/>
            <person name="Hu J."/>
            <person name="Li Z."/>
            <person name="Lin L."/>
            <person name="Luo J."/>
            <person name="Geng L."/>
            <person name="Wang L."/>
            <person name="Long M."/>
            <person name="Wan Y."/>
            <person name="He N."/>
            <person name="Zhang Z."/>
            <person name="Lu C."/>
            <person name="Keeling P.J."/>
            <person name="Wang J."/>
            <person name="Xiang Z."/>
            <person name="Zhou Z."/>
        </authorList>
    </citation>
    <scope>NUCLEOTIDE SEQUENCE [LARGE SCALE GENOMIC DNA]</scope>
    <source>
        <strain evidence="10">CQ1 / CVCC 102059</strain>
    </source>
</reference>
<dbReference type="OMA" id="SYEYETH"/>
<dbReference type="Pfam" id="PF00684">
    <property type="entry name" value="DnaJ_CXXCXGXG"/>
    <property type="match status" value="1"/>
</dbReference>
<evidence type="ECO:0000259" key="7">
    <source>
        <dbReference type="PROSITE" id="PS50076"/>
    </source>
</evidence>
<gene>
    <name evidence="9" type="primary">MAS5</name>
    <name evidence="9" type="ORF">NBO_34g0010</name>
</gene>
<dbReference type="Pfam" id="PF00226">
    <property type="entry name" value="DnaJ"/>
    <property type="match status" value="1"/>
</dbReference>
<dbReference type="InterPro" id="IPR008971">
    <property type="entry name" value="HSP40/DnaJ_pept-bd"/>
</dbReference>
<evidence type="ECO:0000256" key="4">
    <source>
        <dbReference type="ARBA" id="ARBA00022833"/>
    </source>
</evidence>
<dbReference type="STRING" id="578461.R0MIX7"/>
<dbReference type="Proteomes" id="UP000016927">
    <property type="component" value="Unassembled WGS sequence"/>
</dbReference>
<dbReference type="Gene3D" id="2.60.260.20">
    <property type="entry name" value="Urease metallochaperone UreE, N-terminal domain"/>
    <property type="match status" value="2"/>
</dbReference>
<dbReference type="PRINTS" id="PR00625">
    <property type="entry name" value="JDOMAIN"/>
</dbReference>
<sequence>MSQDPQGYYEALGLKPGASIDEVRRAFTKQQLKYHPDGAFIKSKLRSAKTEEEKEKIKKECEAKSSKLNQAKSILFDEKKKKEYDTGMADFGSFGAGGQDVFDFFSHFTGGHRRSQVKKVKDIEYEVKISFKESFTGKKSMFGVRVQRECKPCNGRGGEGETTCDKCQGQGKVQYQRRLGPMISVTESPCYTCNETGQVIKGKVCESCKGKQYVEHKEQMEIEIPAGVVSGTNFVYTGMGNHKKGYVPGDIIFVITVENNNRFKRIDNHLVSSINIPLYTSLVGGSVYFEHLDGRKMEVSISPFSDFKKSIVIRGEGFKDPENSQSVGNLYLEPNIIIDRNIDKAKLASALNFNPSSSSTNISLKKKGDFSDIPAKKKESREREGFGMGDFFGGGINDFFSRFG</sequence>
<keyword evidence="3 5" id="KW-0863">Zinc-finger</keyword>
<protein>
    <submittedName>
        <fullName evidence="9">Mitochondrial protein import protein MAS5</fullName>
    </submittedName>
</protein>
<dbReference type="SMART" id="SM00271">
    <property type="entry name" value="DnaJ"/>
    <property type="match status" value="1"/>
</dbReference>
<evidence type="ECO:0000256" key="1">
    <source>
        <dbReference type="ARBA" id="ARBA00022723"/>
    </source>
</evidence>
<accession>R0MIX7</accession>
<dbReference type="PROSITE" id="PS50076">
    <property type="entry name" value="DNAJ_2"/>
    <property type="match status" value="1"/>
</dbReference>
<evidence type="ECO:0000256" key="5">
    <source>
        <dbReference type="PROSITE-ProRule" id="PRU00546"/>
    </source>
</evidence>
<evidence type="ECO:0000313" key="10">
    <source>
        <dbReference type="Proteomes" id="UP000016927"/>
    </source>
</evidence>
<dbReference type="InterPro" id="IPR036410">
    <property type="entry name" value="HSP_DnaJ_Cys-rich_dom_sf"/>
</dbReference>
<keyword evidence="6" id="KW-0175">Coiled coil</keyword>
<dbReference type="Gene3D" id="2.10.230.10">
    <property type="entry name" value="Heat shock protein DnaJ, cysteine-rich domain"/>
    <property type="match status" value="1"/>
</dbReference>
<feature type="domain" description="CR-type" evidence="8">
    <location>
        <begin position="137"/>
        <end position="217"/>
    </location>
</feature>
<dbReference type="OrthoDB" id="550424at2759"/>
<evidence type="ECO:0000259" key="8">
    <source>
        <dbReference type="PROSITE" id="PS51188"/>
    </source>
</evidence>
<evidence type="ECO:0000256" key="6">
    <source>
        <dbReference type="SAM" id="Coils"/>
    </source>
</evidence>
<proteinExistence type="predicted"/>
<feature type="zinc finger region" description="CR-type" evidence="5">
    <location>
        <begin position="137"/>
        <end position="217"/>
    </location>
</feature>
<dbReference type="CDD" id="cd10747">
    <property type="entry name" value="DnaJ_C"/>
    <property type="match status" value="1"/>
</dbReference>